<dbReference type="GO" id="GO:0003678">
    <property type="term" value="F:DNA helicase activity"/>
    <property type="evidence" value="ECO:0007669"/>
    <property type="project" value="UniProtKB-EC"/>
</dbReference>
<evidence type="ECO:0000256" key="5">
    <source>
        <dbReference type="ARBA" id="ARBA00022801"/>
    </source>
</evidence>
<dbReference type="SUPFAM" id="SSF50249">
    <property type="entry name" value="Nucleic acid-binding proteins"/>
    <property type="match status" value="1"/>
</dbReference>
<comment type="catalytic activity">
    <reaction evidence="12 15">
        <text>Couples ATP hydrolysis with the unwinding of duplex DNA by translocating in the 3'-5' direction.</text>
        <dbReference type="EC" id="5.6.2.4"/>
    </reaction>
</comment>
<dbReference type="Gene3D" id="3.40.50.300">
    <property type="entry name" value="P-loop containing nucleotide triphosphate hydrolases"/>
    <property type="match status" value="2"/>
</dbReference>
<dbReference type="InterPro" id="IPR045562">
    <property type="entry name" value="RecG_dom3_C"/>
</dbReference>
<keyword evidence="9 15" id="KW-0233">DNA recombination</keyword>
<dbReference type="InterPro" id="IPR011545">
    <property type="entry name" value="DEAD/DEAH_box_helicase_dom"/>
</dbReference>
<dbReference type="PROSITE" id="PS51194">
    <property type="entry name" value="HELICASE_CTER"/>
    <property type="match status" value="1"/>
</dbReference>
<evidence type="ECO:0000313" key="19">
    <source>
        <dbReference type="Proteomes" id="UP001236500"/>
    </source>
</evidence>
<evidence type="ECO:0000259" key="17">
    <source>
        <dbReference type="PROSITE" id="PS51194"/>
    </source>
</evidence>
<keyword evidence="7 15" id="KW-0067">ATP-binding</keyword>
<evidence type="ECO:0000313" key="18">
    <source>
        <dbReference type="EMBL" id="WGL15458.1"/>
    </source>
</evidence>
<dbReference type="InterPro" id="IPR004609">
    <property type="entry name" value="ATP-dep_DNA_helicase_RecG"/>
</dbReference>
<dbReference type="PROSITE" id="PS51192">
    <property type="entry name" value="HELICASE_ATP_BIND_1"/>
    <property type="match status" value="1"/>
</dbReference>
<dbReference type="EMBL" id="CP118605">
    <property type="protein sequence ID" value="WGL15458.1"/>
    <property type="molecule type" value="Genomic_DNA"/>
</dbReference>
<comment type="catalytic activity">
    <reaction evidence="14 15">
        <text>ATP + H2O = ADP + phosphate + H(+)</text>
        <dbReference type="Rhea" id="RHEA:13065"/>
        <dbReference type="ChEBI" id="CHEBI:15377"/>
        <dbReference type="ChEBI" id="CHEBI:15378"/>
        <dbReference type="ChEBI" id="CHEBI:30616"/>
        <dbReference type="ChEBI" id="CHEBI:43474"/>
        <dbReference type="ChEBI" id="CHEBI:456216"/>
        <dbReference type="EC" id="5.6.2.4"/>
    </reaction>
</comment>
<keyword evidence="11" id="KW-0413">Isomerase</keyword>
<dbReference type="PANTHER" id="PTHR47964:SF1">
    <property type="entry name" value="ATP-DEPENDENT DNA HELICASE HOMOLOG RECG, CHLOROPLASTIC"/>
    <property type="match status" value="1"/>
</dbReference>
<accession>A0ABY8N989</accession>
<keyword evidence="3 15" id="KW-0547">Nucleotide-binding</keyword>
<keyword evidence="5 15" id="KW-0378">Hydrolase</keyword>
<proteinExistence type="inferred from homology"/>
<dbReference type="PANTHER" id="PTHR47964">
    <property type="entry name" value="ATP-DEPENDENT DNA HELICASE HOMOLOG RECG, CHLOROPLASTIC"/>
    <property type="match status" value="1"/>
</dbReference>
<dbReference type="RefSeq" id="WP_280318294.1">
    <property type="nucleotide sequence ID" value="NZ_CP118605.1"/>
</dbReference>
<keyword evidence="10 15" id="KW-0234">DNA repair</keyword>
<dbReference type="SMART" id="SM00490">
    <property type="entry name" value="HELICc"/>
    <property type="match status" value="1"/>
</dbReference>
<dbReference type="NCBIfam" id="NF008163">
    <property type="entry name" value="PRK10917.1-1"/>
    <property type="match status" value="1"/>
</dbReference>
<keyword evidence="8" id="KW-0238">DNA-binding</keyword>
<evidence type="ECO:0000256" key="2">
    <source>
        <dbReference type="ARBA" id="ARBA00017846"/>
    </source>
</evidence>
<evidence type="ECO:0000256" key="13">
    <source>
        <dbReference type="ARBA" id="ARBA00034808"/>
    </source>
</evidence>
<dbReference type="CDD" id="cd04488">
    <property type="entry name" value="RecG_wedge_OBF"/>
    <property type="match status" value="1"/>
</dbReference>
<dbReference type="NCBIfam" id="NF008168">
    <property type="entry name" value="PRK10917.2-2"/>
    <property type="match status" value="1"/>
</dbReference>
<evidence type="ECO:0000256" key="8">
    <source>
        <dbReference type="ARBA" id="ARBA00023125"/>
    </source>
</evidence>
<dbReference type="Pfam" id="PF19833">
    <property type="entry name" value="RecG_dom3_C"/>
    <property type="match status" value="1"/>
</dbReference>
<evidence type="ECO:0000256" key="6">
    <source>
        <dbReference type="ARBA" id="ARBA00022806"/>
    </source>
</evidence>
<evidence type="ECO:0000256" key="14">
    <source>
        <dbReference type="ARBA" id="ARBA00048988"/>
    </source>
</evidence>
<dbReference type="InterPro" id="IPR014001">
    <property type="entry name" value="Helicase_ATP-bd"/>
</dbReference>
<dbReference type="InterPro" id="IPR001650">
    <property type="entry name" value="Helicase_C-like"/>
</dbReference>
<dbReference type="Gene3D" id="2.40.50.140">
    <property type="entry name" value="Nucleic acid-binding proteins"/>
    <property type="match status" value="1"/>
</dbReference>
<evidence type="ECO:0000256" key="4">
    <source>
        <dbReference type="ARBA" id="ARBA00022763"/>
    </source>
</evidence>
<evidence type="ECO:0000259" key="16">
    <source>
        <dbReference type="PROSITE" id="PS51192"/>
    </source>
</evidence>
<comment type="similarity">
    <text evidence="1 15">Belongs to the helicase family. RecG subfamily.</text>
</comment>
<dbReference type="CDD" id="cd17992">
    <property type="entry name" value="DEXHc_RecG"/>
    <property type="match status" value="1"/>
</dbReference>
<keyword evidence="19" id="KW-1185">Reference proteome</keyword>
<dbReference type="InterPro" id="IPR033454">
    <property type="entry name" value="RecG_wedge"/>
</dbReference>
<gene>
    <name evidence="18" type="primary">recG</name>
    <name evidence="18" type="ORF">PVT68_11830</name>
</gene>
<evidence type="ECO:0000256" key="3">
    <source>
        <dbReference type="ARBA" id="ARBA00022741"/>
    </source>
</evidence>
<sequence length="708" mass="76912">MNPDRNQPDQPEKTLAETPVTALKGVGAKLAETLAKLNISSLQDLLFHLPLRYQDRTRVVPLAGLRPGMDAVVEGEVRAADVVFGRRRSLAVRLQDTTGSITLRFFHFTAAQKNRLAPGARVRCYGEARRGSAGVELYHPETEIIGEEISPAAETLTPVYPLTEGLGQGRLRALIGQGLDWLAQGNVTELVPASLLPKALRMPLAGALMYLHQPPADADLAQLAEGQHPAQQRLALEELLAHHLSLLELRRSASKVSAPPLEANAALERDFLARLPFSPTNAQQRVGREIADDLAGTAPMMRLLQGDVGAGKTLVAARAALQAIGAGYQCAVMAPTEVLAEQHRINFCGWLEPLGITVAWLTGSMKVSERRAQLAAIANGDAQLVVGTHALFQEGVAFHRLALVIIDEQHRFGVAQRLQLREKGAVEGAPGDQQRTQPHQLIMTATPIPRTLAMSAFADLDCSVIDELPPGRQPINTVAISSERRYDVMERVQNAVREGRQAYWVCTLIEESETLQAQAAESTAEELADTLDGVRVALVHGRMKPDAKDLVMKAFKAGEVDLLVATTVIEVGVDVPNASLMIIENPERLGLAQLHQLRGRVGRGSIASHCVLMYSTPLSANGRARLQALRTHADGFAIAEEDLRLRGPGEILGTRQTGEIQHRIADLQRDAHLLPQIQKIAAAPELSSPARSALIRRWLHNKPRFAEA</sequence>
<reference evidence="18 19" key="1">
    <citation type="submission" date="2023-02" db="EMBL/GenBank/DDBJ databases">
        <title>Description and genomic characterization of Microbulbifer bruguierae sp. nov., isolated from the sediment of mangrove plant Bruguiera sexangula.</title>
        <authorList>
            <person name="Long M."/>
        </authorList>
    </citation>
    <scope>NUCLEOTIDE SEQUENCE [LARGE SCALE GENOMIC DNA]</scope>
    <source>
        <strain evidence="18 19">H12</strain>
    </source>
</reference>
<evidence type="ECO:0000256" key="7">
    <source>
        <dbReference type="ARBA" id="ARBA00022840"/>
    </source>
</evidence>
<dbReference type="InterPro" id="IPR047112">
    <property type="entry name" value="RecG/Mfd"/>
</dbReference>
<dbReference type="InterPro" id="IPR027417">
    <property type="entry name" value="P-loop_NTPase"/>
</dbReference>
<dbReference type="GO" id="GO:0016787">
    <property type="term" value="F:hydrolase activity"/>
    <property type="evidence" value="ECO:0007669"/>
    <property type="project" value="UniProtKB-KW"/>
</dbReference>
<feature type="domain" description="Helicase C-terminal" evidence="17">
    <location>
        <begin position="498"/>
        <end position="644"/>
    </location>
</feature>
<dbReference type="EC" id="5.6.2.4" evidence="13 15"/>
<name>A0ABY8N989_9GAMM</name>
<feature type="domain" description="Helicase ATP-binding" evidence="16">
    <location>
        <begin position="293"/>
        <end position="465"/>
    </location>
</feature>
<keyword evidence="4 15" id="KW-0227">DNA damage</keyword>
<dbReference type="InterPro" id="IPR012340">
    <property type="entry name" value="NA-bd_OB-fold"/>
</dbReference>
<dbReference type="Pfam" id="PF00271">
    <property type="entry name" value="Helicase_C"/>
    <property type="match status" value="1"/>
</dbReference>
<dbReference type="SUPFAM" id="SSF52540">
    <property type="entry name" value="P-loop containing nucleoside triphosphate hydrolases"/>
    <property type="match status" value="2"/>
</dbReference>
<evidence type="ECO:0000256" key="1">
    <source>
        <dbReference type="ARBA" id="ARBA00007504"/>
    </source>
</evidence>
<comment type="function">
    <text evidence="15">Plays a critical role in recombination and DNA repair. Helps process Holliday junction intermediates to mature products by catalyzing branch migration. Has replication fork regression activity, unwinds stalled or blocked replication forks to make a HJ that can be resolved. Has a DNA unwinding activity characteristic of a DNA helicase with 3'-5' polarity.</text>
</comment>
<dbReference type="NCBIfam" id="NF008166">
    <property type="entry name" value="PRK10917.1-4"/>
    <property type="match status" value="1"/>
</dbReference>
<evidence type="ECO:0000256" key="11">
    <source>
        <dbReference type="ARBA" id="ARBA00023235"/>
    </source>
</evidence>
<dbReference type="NCBIfam" id="NF008165">
    <property type="entry name" value="PRK10917.1-3"/>
    <property type="match status" value="1"/>
</dbReference>
<organism evidence="18 19">
    <name type="scientific">Microbulbifer bruguierae</name>
    <dbReference type="NCBI Taxonomy" id="3029061"/>
    <lineage>
        <taxon>Bacteria</taxon>
        <taxon>Pseudomonadati</taxon>
        <taxon>Pseudomonadota</taxon>
        <taxon>Gammaproteobacteria</taxon>
        <taxon>Cellvibrionales</taxon>
        <taxon>Microbulbiferaceae</taxon>
        <taxon>Microbulbifer</taxon>
    </lineage>
</organism>
<dbReference type="NCBIfam" id="TIGR00643">
    <property type="entry name" value="recG"/>
    <property type="match status" value="1"/>
</dbReference>
<evidence type="ECO:0000256" key="12">
    <source>
        <dbReference type="ARBA" id="ARBA00034617"/>
    </source>
</evidence>
<evidence type="ECO:0000256" key="9">
    <source>
        <dbReference type="ARBA" id="ARBA00023172"/>
    </source>
</evidence>
<dbReference type="Proteomes" id="UP001236500">
    <property type="component" value="Chromosome"/>
</dbReference>
<dbReference type="SMART" id="SM00487">
    <property type="entry name" value="DEXDc"/>
    <property type="match status" value="1"/>
</dbReference>
<dbReference type="Pfam" id="PF00270">
    <property type="entry name" value="DEAD"/>
    <property type="match status" value="1"/>
</dbReference>
<protein>
    <recommendedName>
        <fullName evidence="2 15">ATP-dependent DNA helicase RecG</fullName>
        <ecNumber evidence="13 15">5.6.2.4</ecNumber>
    </recommendedName>
</protein>
<evidence type="ECO:0000256" key="10">
    <source>
        <dbReference type="ARBA" id="ARBA00023204"/>
    </source>
</evidence>
<keyword evidence="6 15" id="KW-0347">Helicase</keyword>
<evidence type="ECO:0000256" key="15">
    <source>
        <dbReference type="RuleBase" id="RU363016"/>
    </source>
</evidence>
<dbReference type="Pfam" id="PF17191">
    <property type="entry name" value="RecG_wedge"/>
    <property type="match status" value="1"/>
</dbReference>